<gene>
    <name evidence="17" type="ORF">D5086_0000098300</name>
</gene>
<dbReference type="GO" id="GO:0140825">
    <property type="term" value="F:lactoperoxidase activity"/>
    <property type="evidence" value="ECO:0007669"/>
    <property type="project" value="UniProtKB-EC"/>
</dbReference>
<evidence type="ECO:0000256" key="5">
    <source>
        <dbReference type="ARBA" id="ARBA00022559"/>
    </source>
</evidence>
<feature type="binding site" evidence="12">
    <location>
        <position position="252"/>
    </location>
    <ligand>
        <name>Ca(2+)</name>
        <dbReference type="ChEBI" id="CHEBI:29108"/>
        <label>2</label>
    </ligand>
</feature>
<dbReference type="GO" id="GO:0046872">
    <property type="term" value="F:metal ion binding"/>
    <property type="evidence" value="ECO:0007669"/>
    <property type="project" value="UniProtKB-KW"/>
</dbReference>
<dbReference type="PROSITE" id="PS00435">
    <property type="entry name" value="PEROXIDASE_1"/>
    <property type="match status" value="1"/>
</dbReference>
<feature type="domain" description="Plant heme peroxidase family profile" evidence="16">
    <location>
        <begin position="138"/>
        <end position="331"/>
    </location>
</feature>
<keyword evidence="6" id="KW-0349">Heme</keyword>
<evidence type="ECO:0000256" key="15">
    <source>
        <dbReference type="SAM" id="SignalP"/>
    </source>
</evidence>
<evidence type="ECO:0000256" key="3">
    <source>
        <dbReference type="ARBA" id="ARBA00006873"/>
    </source>
</evidence>
<dbReference type="EMBL" id="RCHU01000292">
    <property type="protein sequence ID" value="TKS08531.1"/>
    <property type="molecule type" value="Genomic_DNA"/>
</dbReference>
<reference evidence="17" key="1">
    <citation type="submission" date="2018-10" db="EMBL/GenBank/DDBJ databases">
        <title>Population genomic analysis revealed the cold adaptation of white poplar.</title>
        <authorList>
            <person name="Liu Y.-J."/>
        </authorList>
    </citation>
    <scope>NUCLEOTIDE SEQUENCE [LARGE SCALE GENOMIC DNA]</scope>
    <source>
        <strain evidence="17">PAL-ZL1</strain>
    </source>
</reference>
<comment type="function">
    <text evidence="2">Removal of H(2)O(2), oxidation of toxic reductants, biosynthesis and degradation of lignin, suberization, auxin catabolism, response to environmental stresses such as wounding, pathogen attack and oxidative stress. These functions might be dependent on each isozyme/isoform in each plant tissue.</text>
</comment>
<dbReference type="SUPFAM" id="SSF48113">
    <property type="entry name" value="Heme-dependent peroxidases"/>
    <property type="match status" value="1"/>
</dbReference>
<dbReference type="GO" id="GO:0006979">
    <property type="term" value="P:response to oxidative stress"/>
    <property type="evidence" value="ECO:0007669"/>
    <property type="project" value="InterPro"/>
</dbReference>
<proteinExistence type="inferred from homology"/>
<evidence type="ECO:0000256" key="6">
    <source>
        <dbReference type="ARBA" id="ARBA00022617"/>
    </source>
</evidence>
<evidence type="ECO:0000256" key="4">
    <source>
        <dbReference type="ARBA" id="ARBA00012313"/>
    </source>
</evidence>
<dbReference type="InterPro" id="IPR010255">
    <property type="entry name" value="Haem_peroxidase_sf"/>
</dbReference>
<dbReference type="PRINTS" id="PR00458">
    <property type="entry name" value="PEROXIDASE"/>
</dbReference>
<comment type="caution">
    <text evidence="17">The sequence shown here is derived from an EMBL/GenBank/DDBJ whole genome shotgun (WGS) entry which is preliminary data.</text>
</comment>
<evidence type="ECO:0000256" key="12">
    <source>
        <dbReference type="PIRSR" id="PIRSR600823-3"/>
    </source>
</evidence>
<evidence type="ECO:0000256" key="11">
    <source>
        <dbReference type="PIRSR" id="PIRSR600823-2"/>
    </source>
</evidence>
<comment type="cofactor">
    <cofactor evidence="12">
        <name>Ca(2+)</name>
        <dbReference type="ChEBI" id="CHEBI:29108"/>
    </cofactor>
    <text evidence="12">Binds 2 calcium ions per subunit.</text>
</comment>
<dbReference type="InterPro" id="IPR002016">
    <property type="entry name" value="Haem_peroxidase"/>
</dbReference>
<evidence type="ECO:0000256" key="10">
    <source>
        <dbReference type="ARBA" id="ARBA00023157"/>
    </source>
</evidence>
<evidence type="ECO:0000256" key="7">
    <source>
        <dbReference type="ARBA" id="ARBA00022723"/>
    </source>
</evidence>
<dbReference type="FunFam" id="1.10.420.10:FF:000001">
    <property type="entry name" value="Peroxidase"/>
    <property type="match status" value="1"/>
</dbReference>
<keyword evidence="8" id="KW-0560">Oxidoreductase</keyword>
<feature type="disulfide bond" evidence="13">
    <location>
        <begin position="207"/>
        <end position="239"/>
    </location>
</feature>
<feature type="region of interest" description="Disordered" evidence="14">
    <location>
        <begin position="40"/>
        <end position="59"/>
    </location>
</feature>
<keyword evidence="15" id="KW-0732">Signal</keyword>
<comment type="catalytic activity">
    <reaction evidence="1">
        <text>2 a phenolic donor + H2O2 = 2 a phenolic radical donor + 2 H2O</text>
        <dbReference type="Rhea" id="RHEA:56136"/>
        <dbReference type="ChEBI" id="CHEBI:15377"/>
        <dbReference type="ChEBI" id="CHEBI:16240"/>
        <dbReference type="ChEBI" id="CHEBI:139520"/>
        <dbReference type="ChEBI" id="CHEBI:139521"/>
        <dbReference type="EC" id="1.11.1.7"/>
    </reaction>
</comment>
<feature type="binding site" evidence="12">
    <location>
        <position position="249"/>
    </location>
    <ligand>
        <name>Ca(2+)</name>
        <dbReference type="ChEBI" id="CHEBI:29108"/>
        <label>2</label>
    </ligand>
</feature>
<feature type="binding site" evidence="11">
    <location>
        <position position="170"/>
    </location>
    <ligand>
        <name>substrate</name>
    </ligand>
</feature>
<feature type="chain" id="PRO_5020491743" description="peroxidase" evidence="15">
    <location>
        <begin position="23"/>
        <end position="334"/>
    </location>
</feature>
<dbReference type="PROSITE" id="PS50873">
    <property type="entry name" value="PEROXIDASE_4"/>
    <property type="match status" value="1"/>
</dbReference>
<dbReference type="Gene3D" id="1.10.420.10">
    <property type="entry name" value="Peroxidase, domain 2"/>
    <property type="match status" value="1"/>
</dbReference>
<feature type="signal peptide" evidence="15">
    <location>
        <begin position="1"/>
        <end position="22"/>
    </location>
</feature>
<evidence type="ECO:0000256" key="14">
    <source>
        <dbReference type="SAM" id="MobiDB-lite"/>
    </source>
</evidence>
<dbReference type="PANTHER" id="PTHR31517:SF17">
    <property type="entry name" value="PEROXIDASE 6"/>
    <property type="match status" value="1"/>
</dbReference>
<evidence type="ECO:0000256" key="8">
    <source>
        <dbReference type="ARBA" id="ARBA00023002"/>
    </source>
</evidence>
<dbReference type="STRING" id="43335.A0A4U5QEP4"/>
<organism evidence="17">
    <name type="scientific">Populus alba</name>
    <name type="common">White poplar</name>
    <dbReference type="NCBI Taxonomy" id="43335"/>
    <lineage>
        <taxon>Eukaryota</taxon>
        <taxon>Viridiplantae</taxon>
        <taxon>Streptophyta</taxon>
        <taxon>Embryophyta</taxon>
        <taxon>Tracheophyta</taxon>
        <taxon>Spermatophyta</taxon>
        <taxon>Magnoliopsida</taxon>
        <taxon>eudicotyledons</taxon>
        <taxon>Gunneridae</taxon>
        <taxon>Pentapetalae</taxon>
        <taxon>rosids</taxon>
        <taxon>fabids</taxon>
        <taxon>Malpighiales</taxon>
        <taxon>Salicaceae</taxon>
        <taxon>Saliceae</taxon>
        <taxon>Populus</taxon>
    </lineage>
</organism>
<dbReference type="InterPro" id="IPR000823">
    <property type="entry name" value="Peroxidase_pln"/>
</dbReference>
<evidence type="ECO:0000313" key="17">
    <source>
        <dbReference type="EMBL" id="TKS08531.1"/>
    </source>
</evidence>
<evidence type="ECO:0000256" key="2">
    <source>
        <dbReference type="ARBA" id="ARBA00002322"/>
    </source>
</evidence>
<dbReference type="Gene3D" id="1.10.520.10">
    <property type="match status" value="1"/>
</dbReference>
<keyword evidence="10 13" id="KW-1015">Disulfide bond</keyword>
<protein>
    <recommendedName>
        <fullName evidence="4">peroxidase</fullName>
        <ecNumber evidence="4">1.11.1.7</ecNumber>
    </recommendedName>
</protein>
<sequence>MKCSISFGFLLILVLPLILASAQDGKYERAAYHDNYEGAVQKDQDHEGQYQDQEKGPAKYDKNYEKERMPAQNDQNYDQEDDHAPSMEISTLLDNLPSDDLLSFGYYSKSCPKAESIINKHVTKWVEEDRTLAASLLRDATVLLGGPYWDVPYGRKDGKVSNDKDAELVPMGRENITTLIEFYQSNGLNVLDLVVLSGAHTIGRATCGSLQYRLYNYAGTGRQDESLDYRYANFLKRKCRWASEYVDLDATTPRTFDNVYYKNLQDKKGLLHTDQSLYSDSRTSPIVDVLADAPSDFFNHQFAVSMTKLGNILVPAVQDGGEIRTKCYSVNSNY</sequence>
<dbReference type="AlphaFoldDB" id="A0A4U5QEP4"/>
<dbReference type="EC" id="1.11.1.7" evidence="4"/>
<dbReference type="GO" id="GO:0020037">
    <property type="term" value="F:heme binding"/>
    <property type="evidence" value="ECO:0007669"/>
    <property type="project" value="InterPro"/>
</dbReference>
<keyword evidence="12" id="KW-0106">Calcium</keyword>
<evidence type="ECO:0000256" key="13">
    <source>
        <dbReference type="PIRSR" id="PIRSR600823-5"/>
    </source>
</evidence>
<keyword evidence="7 12" id="KW-0479">Metal-binding</keyword>
<keyword evidence="9 12" id="KW-0408">Iron</keyword>
<comment type="cofactor">
    <cofactor evidence="12">
        <name>heme b</name>
        <dbReference type="ChEBI" id="CHEBI:60344"/>
    </cofactor>
    <text evidence="12">Binds 1 heme b (iron(II)-protoporphyrin IX) group per subunit.</text>
</comment>
<evidence type="ECO:0000256" key="1">
    <source>
        <dbReference type="ARBA" id="ARBA00000189"/>
    </source>
</evidence>
<name>A0A4U5QEP4_POPAL</name>
<feature type="binding site" description="axial binding residue" evidence="12">
    <location>
        <position position="200"/>
    </location>
    <ligand>
        <name>heme b</name>
        <dbReference type="ChEBI" id="CHEBI:60344"/>
    </ligand>
    <ligandPart>
        <name>Fe</name>
        <dbReference type="ChEBI" id="CHEBI:18248"/>
    </ligandPart>
</feature>
<feature type="binding site" evidence="12">
    <location>
        <position position="257"/>
    </location>
    <ligand>
        <name>Ca(2+)</name>
        <dbReference type="ChEBI" id="CHEBI:29108"/>
        <label>2</label>
    </ligand>
</feature>
<dbReference type="PANTHER" id="PTHR31517">
    <property type="match status" value="1"/>
</dbReference>
<evidence type="ECO:0000256" key="9">
    <source>
        <dbReference type="ARBA" id="ARBA00023004"/>
    </source>
</evidence>
<feature type="binding site" evidence="12">
    <location>
        <position position="201"/>
    </location>
    <ligand>
        <name>Ca(2+)</name>
        <dbReference type="ChEBI" id="CHEBI:29108"/>
        <label>2</label>
    </ligand>
</feature>
<keyword evidence="5 17" id="KW-0575">Peroxidase</keyword>
<dbReference type="Pfam" id="PF00141">
    <property type="entry name" value="peroxidase"/>
    <property type="match status" value="1"/>
</dbReference>
<comment type="similarity">
    <text evidence="3">Belongs to the peroxidase family. Ascorbate peroxidase subfamily.</text>
</comment>
<accession>A0A4U5QEP4</accession>
<evidence type="ECO:0000259" key="16">
    <source>
        <dbReference type="PROSITE" id="PS50873"/>
    </source>
</evidence>
<dbReference type="InterPro" id="IPR019793">
    <property type="entry name" value="Peroxidases_heam-ligand_BS"/>
</dbReference>